<dbReference type="CDD" id="cd01335">
    <property type="entry name" value="Radical_SAM"/>
    <property type="match status" value="1"/>
</dbReference>
<dbReference type="Gene3D" id="3.20.20.70">
    <property type="entry name" value="Aldolase class I"/>
    <property type="match status" value="1"/>
</dbReference>
<keyword evidence="3" id="KW-0949">S-adenosyl-L-methionine</keyword>
<keyword evidence="13" id="KW-1185">Reference proteome</keyword>
<dbReference type="GO" id="GO:0046872">
    <property type="term" value="F:metal ion binding"/>
    <property type="evidence" value="ECO:0007669"/>
    <property type="project" value="UniProtKB-KW"/>
</dbReference>
<keyword evidence="5" id="KW-0547">Nucleotide-binding</keyword>
<evidence type="ECO:0000313" key="13">
    <source>
        <dbReference type="Proteomes" id="UP000509549"/>
    </source>
</evidence>
<feature type="domain" description="Radical SAM core" evidence="11">
    <location>
        <begin position="7"/>
        <end position="218"/>
    </location>
</feature>
<evidence type="ECO:0000256" key="7">
    <source>
        <dbReference type="ARBA" id="ARBA00023014"/>
    </source>
</evidence>
<dbReference type="PANTHER" id="PTHR22960:SF28">
    <property type="entry name" value="GTP 3',8-CYCLASE"/>
    <property type="match status" value="1"/>
</dbReference>
<comment type="cofactor">
    <cofactor evidence="1">
        <name>[4Fe-4S] cluster</name>
        <dbReference type="ChEBI" id="CHEBI:49883"/>
    </cofactor>
</comment>
<dbReference type="Proteomes" id="UP000509549">
    <property type="component" value="Chromosome"/>
</dbReference>
<evidence type="ECO:0000256" key="5">
    <source>
        <dbReference type="ARBA" id="ARBA00022741"/>
    </source>
</evidence>
<dbReference type="SFLD" id="SFLDS00029">
    <property type="entry name" value="Radical_SAM"/>
    <property type="match status" value="1"/>
</dbReference>
<dbReference type="SFLD" id="SFLDG01067">
    <property type="entry name" value="SPASM/twitch_domain_containing"/>
    <property type="match status" value="1"/>
</dbReference>
<keyword evidence="8" id="KW-0342">GTP-binding</keyword>
<evidence type="ECO:0000256" key="4">
    <source>
        <dbReference type="ARBA" id="ARBA00022723"/>
    </source>
</evidence>
<dbReference type="SUPFAM" id="SSF102114">
    <property type="entry name" value="Radical SAM enzymes"/>
    <property type="match status" value="1"/>
</dbReference>
<evidence type="ECO:0000256" key="8">
    <source>
        <dbReference type="ARBA" id="ARBA00023134"/>
    </source>
</evidence>
<evidence type="ECO:0000256" key="1">
    <source>
        <dbReference type="ARBA" id="ARBA00001966"/>
    </source>
</evidence>
<evidence type="ECO:0000256" key="2">
    <source>
        <dbReference type="ARBA" id="ARBA00022485"/>
    </source>
</evidence>
<keyword evidence="6" id="KW-0408">Iron</keyword>
<dbReference type="CDD" id="cd21117">
    <property type="entry name" value="Twitch_MoaA"/>
    <property type="match status" value="1"/>
</dbReference>
<dbReference type="SFLD" id="SFLDG01383">
    <property type="entry name" value="cyclic_pyranopterin_phosphate"/>
    <property type="match status" value="1"/>
</dbReference>
<sequence>MIDLRDSYNRVFYYLRLSITDLCNFNCKYCIPDFNKSNDKSYLSLDEIFNLISAFSTLGISKIRLTGGEPTVRKDFLDIGRVISSFSSINSLVFTTNGYKLDKLAKYLKPSGFTGVNVSLDSLNKNKFFVITNKNYFDTVISGIFSCLDYGIDVKINVVLSNFFSFFDFENFYSLLKYKNLTIRFIDQMETLSVKRKDDFYFSSFYLISFLNRNGWIKDKIKDKISGPAVIFSNPNFLGKIGFISPYSNAFCKDCNRLRVSSFGDLFLCLFGGESYSLREFLDSSEKKNDLINFLLEKVKIKKKSHFLHDKNFGILKTFSYIGG</sequence>
<dbReference type="InterPro" id="IPR040064">
    <property type="entry name" value="MoaA-like"/>
</dbReference>
<dbReference type="InterPro" id="IPR007197">
    <property type="entry name" value="rSAM"/>
</dbReference>
<dbReference type="EMBL" id="LR794158">
    <property type="protein sequence ID" value="CAB3976283.1"/>
    <property type="molecule type" value="Genomic_DNA"/>
</dbReference>
<gene>
    <name evidence="12" type="primary">moaA</name>
    <name evidence="12" type="ORF">ESZ_00063</name>
</gene>
<accession>A0A6J5JY59</accession>
<dbReference type="AlphaFoldDB" id="A0A6J5JY59"/>
<dbReference type="PROSITE" id="PS01305">
    <property type="entry name" value="MOAA_NIFB_PQQE"/>
    <property type="match status" value="1"/>
</dbReference>
<dbReference type="InterPro" id="IPR000385">
    <property type="entry name" value="MoaA_NifB_PqqE_Fe-S-bd_CS"/>
</dbReference>
<reference evidence="12 13" key="1">
    <citation type="submission" date="2020-04" db="EMBL/GenBank/DDBJ databases">
        <authorList>
            <person name="Graf S J."/>
        </authorList>
    </citation>
    <scope>NUCLEOTIDE SEQUENCE [LARGE SCALE GENOMIC DNA]</scope>
    <source>
        <strain evidence="12">1</strain>
    </source>
</reference>
<dbReference type="GO" id="GO:0051539">
    <property type="term" value="F:4 iron, 4 sulfur cluster binding"/>
    <property type="evidence" value="ECO:0007669"/>
    <property type="project" value="UniProtKB-KW"/>
</dbReference>
<dbReference type="KEGG" id="acil:ESZ_00063"/>
<dbReference type="Pfam" id="PF04055">
    <property type="entry name" value="Radical_SAM"/>
    <property type="match status" value="1"/>
</dbReference>
<dbReference type="GO" id="GO:0006777">
    <property type="term" value="P:Mo-molybdopterin cofactor biosynthetic process"/>
    <property type="evidence" value="ECO:0007669"/>
    <property type="project" value="UniProtKB-KW"/>
</dbReference>
<dbReference type="PROSITE" id="PS51918">
    <property type="entry name" value="RADICAL_SAM"/>
    <property type="match status" value="1"/>
</dbReference>
<organism evidence="12 13">
    <name type="scientific">Candidatus Azoamicus ciliaticola</name>
    <dbReference type="NCBI Taxonomy" id="2652803"/>
    <lineage>
        <taxon>Bacteria</taxon>
        <taxon>Pseudomonadati</taxon>
        <taxon>Pseudomonadota</taxon>
        <taxon>Gammaproteobacteria</taxon>
        <taxon>Candidatus Azoamicaceae</taxon>
        <taxon>Candidatus Azoamicus</taxon>
    </lineage>
</organism>
<dbReference type="InterPro" id="IPR010505">
    <property type="entry name" value="MoaA_twitch"/>
</dbReference>
<dbReference type="InterPro" id="IPR058240">
    <property type="entry name" value="rSAM_sf"/>
</dbReference>
<dbReference type="InterPro" id="IPR050105">
    <property type="entry name" value="MoCo_biosynth_MoaA/MoaC"/>
</dbReference>
<evidence type="ECO:0000256" key="3">
    <source>
        <dbReference type="ARBA" id="ARBA00022691"/>
    </source>
</evidence>
<name>A0A6J5JY59_9GAMM</name>
<evidence type="ECO:0000256" key="9">
    <source>
        <dbReference type="ARBA" id="ARBA00023150"/>
    </source>
</evidence>
<keyword evidence="9" id="KW-0501">Molybdenum cofactor biosynthesis</keyword>
<keyword evidence="7" id="KW-0411">Iron-sulfur</keyword>
<dbReference type="PANTHER" id="PTHR22960">
    <property type="entry name" value="MOLYBDOPTERIN COFACTOR SYNTHESIS PROTEIN A"/>
    <property type="match status" value="1"/>
</dbReference>
<dbReference type="RefSeq" id="WP_176604816.1">
    <property type="nucleotide sequence ID" value="NZ_LR794158.1"/>
</dbReference>
<protein>
    <submittedName>
        <fullName evidence="12">GTP 3',8-cyclase</fullName>
        <ecNumber evidence="12">4.1.99.22</ecNumber>
    </submittedName>
</protein>
<dbReference type="GO" id="GO:0005525">
    <property type="term" value="F:GTP binding"/>
    <property type="evidence" value="ECO:0007669"/>
    <property type="project" value="UniProtKB-KW"/>
</dbReference>
<dbReference type="GO" id="GO:0061798">
    <property type="term" value="F:GTP 3',8'-cyclase activity"/>
    <property type="evidence" value="ECO:0007669"/>
    <property type="project" value="UniProtKB-EC"/>
</dbReference>
<evidence type="ECO:0000313" key="12">
    <source>
        <dbReference type="EMBL" id="CAB3976283.1"/>
    </source>
</evidence>
<dbReference type="EC" id="4.1.99.22" evidence="12"/>
<keyword evidence="2" id="KW-0004">4Fe-4S</keyword>
<dbReference type="InterPro" id="IPR013785">
    <property type="entry name" value="Aldolase_TIM"/>
</dbReference>
<keyword evidence="10 12" id="KW-0456">Lyase</keyword>
<evidence type="ECO:0000256" key="6">
    <source>
        <dbReference type="ARBA" id="ARBA00023004"/>
    </source>
</evidence>
<dbReference type="SFLD" id="SFLDG01386">
    <property type="entry name" value="main_SPASM_domain-containing"/>
    <property type="match status" value="1"/>
</dbReference>
<evidence type="ECO:0000256" key="10">
    <source>
        <dbReference type="ARBA" id="ARBA00023239"/>
    </source>
</evidence>
<evidence type="ECO:0000259" key="11">
    <source>
        <dbReference type="PROSITE" id="PS51918"/>
    </source>
</evidence>
<dbReference type="Pfam" id="PF06463">
    <property type="entry name" value="Mob_synth_C"/>
    <property type="match status" value="1"/>
</dbReference>
<dbReference type="GO" id="GO:0061799">
    <property type="term" value="F:cyclic pyranopterin monophosphate synthase activity"/>
    <property type="evidence" value="ECO:0007669"/>
    <property type="project" value="TreeGrafter"/>
</dbReference>
<keyword evidence="4" id="KW-0479">Metal-binding</keyword>
<proteinExistence type="predicted"/>